<protein>
    <submittedName>
        <fullName evidence="1">Uncharacterized protein</fullName>
    </submittedName>
</protein>
<dbReference type="Proteomes" id="UP000029737">
    <property type="component" value="Unassembled WGS sequence"/>
</dbReference>
<evidence type="ECO:0000313" key="4">
    <source>
        <dbReference type="Proteomes" id="UP000215043"/>
    </source>
</evidence>
<dbReference type="KEGG" id="aey:CDG81_18675"/>
<dbReference type="EMBL" id="CP022752">
    <property type="protein sequence ID" value="ASU79952.1"/>
    <property type="molecule type" value="Genomic_DNA"/>
</dbReference>
<sequence>MPQRYDVSYPGVRVRCRDESGSSSLVVWRSQWTPEVIRIETPTIYNRTVWTVEQARVLRDVLDAAVRCAGGDAR</sequence>
<dbReference type="Proteomes" id="UP000215043">
    <property type="component" value="Chromosome"/>
</dbReference>
<evidence type="ECO:0000313" key="3">
    <source>
        <dbReference type="Proteomes" id="UP000029737"/>
    </source>
</evidence>
<reference evidence="2 3" key="1">
    <citation type="journal article" date="2014" name="PLoS ONE">
        <title>Identification and Characterization of a New Erythromycin Biosynthetic Gene Cluster in Actinopolyspora erythraea YIM90600, a Novel Erythronolide-Producing Halophilic Actinomycete Isolated from Salt Field.</title>
        <authorList>
            <person name="Chen D."/>
            <person name="Feng J."/>
            <person name="Huang L."/>
            <person name="Zhang Q."/>
            <person name="Wu J."/>
            <person name="Zhu X."/>
            <person name="Duan Y."/>
            <person name="Xu Z."/>
        </authorList>
    </citation>
    <scope>NUCLEOTIDE SEQUENCE [LARGE SCALE GENOMIC DNA]</scope>
    <source>
        <strain evidence="2 3">YIM90600</strain>
    </source>
</reference>
<proteinExistence type="predicted"/>
<dbReference type="eggNOG" id="ENOG5030T74">
    <property type="taxonomic scope" value="Bacteria"/>
</dbReference>
<dbReference type="AlphaFoldDB" id="A0A099D939"/>
<evidence type="ECO:0000313" key="1">
    <source>
        <dbReference type="EMBL" id="ASU79952.1"/>
    </source>
</evidence>
<keyword evidence="3" id="KW-1185">Reference proteome</keyword>
<evidence type="ECO:0000313" key="2">
    <source>
        <dbReference type="EMBL" id="KGI82327.1"/>
    </source>
</evidence>
<dbReference type="EMBL" id="JPMV01000012">
    <property type="protein sequence ID" value="KGI82327.1"/>
    <property type="molecule type" value="Genomic_DNA"/>
</dbReference>
<organism evidence="1 4">
    <name type="scientific">Actinopolyspora erythraea</name>
    <dbReference type="NCBI Taxonomy" id="414996"/>
    <lineage>
        <taxon>Bacteria</taxon>
        <taxon>Bacillati</taxon>
        <taxon>Actinomycetota</taxon>
        <taxon>Actinomycetes</taxon>
        <taxon>Actinopolysporales</taxon>
        <taxon>Actinopolysporaceae</taxon>
        <taxon>Actinopolyspora</taxon>
    </lineage>
</organism>
<reference evidence="1 4" key="2">
    <citation type="submission" date="2017-08" db="EMBL/GenBank/DDBJ databases">
        <title>The complete genome sequence of moderately halophilic actinomycete Actinopolyspora erythraea YIM 90600, the producer of novel erythromycin, novel actinopolysporins A-C and tubercidin.</title>
        <authorList>
            <person name="Yin M."/>
            <person name="Tang S."/>
        </authorList>
    </citation>
    <scope>NUCLEOTIDE SEQUENCE [LARGE SCALE GENOMIC DNA]</scope>
    <source>
        <strain evidence="1 4">YIM 90600</strain>
    </source>
</reference>
<accession>A0A099D939</accession>
<name>A0A099D939_9ACTN</name>
<gene>
    <name evidence="1" type="ORF">CDG81_18675</name>
    <name evidence="2" type="ORF">IL38_06240</name>
</gene>
<dbReference type="HOGENOM" id="CLU_2713238_0_0_11"/>